<protein>
    <recommendedName>
        <fullName evidence="8">RTA-like protein</fullName>
    </recommendedName>
</protein>
<feature type="transmembrane region" description="Helical" evidence="5">
    <location>
        <begin position="194"/>
        <end position="213"/>
    </location>
</feature>
<evidence type="ECO:0008006" key="8">
    <source>
        <dbReference type="Google" id="ProtNLM"/>
    </source>
</evidence>
<gene>
    <name evidence="6" type="ORF">PSALAMII_LOCUS1795</name>
</gene>
<feature type="transmembrane region" description="Helical" evidence="5">
    <location>
        <begin position="110"/>
        <end position="132"/>
    </location>
</feature>
<evidence type="ECO:0000256" key="5">
    <source>
        <dbReference type="SAM" id="Phobius"/>
    </source>
</evidence>
<dbReference type="EMBL" id="CAJVPD010000077">
    <property type="protein sequence ID" value="CAG8298969.1"/>
    <property type="molecule type" value="Genomic_DNA"/>
</dbReference>
<accession>A0A9W4N8I4</accession>
<sequence length="266" mass="29829">MSSINAYGYNPSQAAAIIFVVLFGVTTIWHVYIMFQRQTFYFVALIIGGGRYICRFLGHNNTGDMTLFVIQTLTILVAPALFAASIYMVLGRLIRLVEGEAYSPIKPSLLTKIFVGGDILSFLVQIAGSGILSSNFSLGKAIILVGLAAQILFFGLFVICATIFHRRLSRVPTTMSLRLDEEHVGLQWRDVTRVIFVASALVFIRSIFRFIEFTGGMDSPMKTEAYLYVCDSTLMFLVLAVLIYWHPTKYIGNGKKLWRIHSEELL</sequence>
<feature type="transmembrane region" description="Helical" evidence="5">
    <location>
        <begin position="70"/>
        <end position="90"/>
    </location>
</feature>
<dbReference type="Pfam" id="PF04479">
    <property type="entry name" value="RTA1"/>
    <property type="match status" value="1"/>
</dbReference>
<feature type="transmembrane region" description="Helical" evidence="5">
    <location>
        <begin position="225"/>
        <end position="245"/>
    </location>
</feature>
<keyword evidence="2 5" id="KW-0812">Transmembrane</keyword>
<comment type="caution">
    <text evidence="6">The sequence shown here is derived from an EMBL/GenBank/DDBJ whole genome shotgun (WGS) entry which is preliminary data.</text>
</comment>
<reference evidence="6" key="1">
    <citation type="submission" date="2021-07" db="EMBL/GenBank/DDBJ databases">
        <authorList>
            <person name="Branca A.L. A."/>
        </authorList>
    </citation>
    <scope>NUCLEOTIDE SEQUENCE</scope>
</reference>
<keyword evidence="3 5" id="KW-1133">Transmembrane helix</keyword>
<proteinExistence type="predicted"/>
<dbReference type="InterPro" id="IPR007568">
    <property type="entry name" value="RTA1"/>
</dbReference>
<feature type="transmembrane region" description="Helical" evidence="5">
    <location>
        <begin position="12"/>
        <end position="32"/>
    </location>
</feature>
<dbReference type="PANTHER" id="PTHR31465:SF1">
    <property type="entry name" value="PROTEIN RTA1-RELATED"/>
    <property type="match status" value="1"/>
</dbReference>
<dbReference type="AlphaFoldDB" id="A0A9W4N8I4"/>
<evidence type="ECO:0000313" key="7">
    <source>
        <dbReference type="Proteomes" id="UP001152592"/>
    </source>
</evidence>
<comment type="subcellular location">
    <subcellularLocation>
        <location evidence="1">Membrane</location>
        <topology evidence="1">Multi-pass membrane protein</topology>
    </subcellularLocation>
</comment>
<name>A0A9W4N8I4_9EURO</name>
<evidence type="ECO:0000256" key="2">
    <source>
        <dbReference type="ARBA" id="ARBA00022692"/>
    </source>
</evidence>
<dbReference type="Proteomes" id="UP001152592">
    <property type="component" value="Unassembled WGS sequence"/>
</dbReference>
<feature type="transmembrane region" description="Helical" evidence="5">
    <location>
        <begin position="39"/>
        <end position="58"/>
    </location>
</feature>
<evidence type="ECO:0000256" key="1">
    <source>
        <dbReference type="ARBA" id="ARBA00004141"/>
    </source>
</evidence>
<organism evidence="6 7">
    <name type="scientific">Penicillium salamii</name>
    <dbReference type="NCBI Taxonomy" id="1612424"/>
    <lineage>
        <taxon>Eukaryota</taxon>
        <taxon>Fungi</taxon>
        <taxon>Dikarya</taxon>
        <taxon>Ascomycota</taxon>
        <taxon>Pezizomycotina</taxon>
        <taxon>Eurotiomycetes</taxon>
        <taxon>Eurotiomycetidae</taxon>
        <taxon>Eurotiales</taxon>
        <taxon>Aspergillaceae</taxon>
        <taxon>Penicillium</taxon>
    </lineage>
</organism>
<evidence type="ECO:0000256" key="3">
    <source>
        <dbReference type="ARBA" id="ARBA00022989"/>
    </source>
</evidence>
<feature type="transmembrane region" description="Helical" evidence="5">
    <location>
        <begin position="138"/>
        <end position="164"/>
    </location>
</feature>
<evidence type="ECO:0000313" key="6">
    <source>
        <dbReference type="EMBL" id="CAG8298969.1"/>
    </source>
</evidence>
<keyword evidence="4 5" id="KW-0472">Membrane</keyword>
<dbReference type="GO" id="GO:0016020">
    <property type="term" value="C:membrane"/>
    <property type="evidence" value="ECO:0007669"/>
    <property type="project" value="UniProtKB-SubCell"/>
</dbReference>
<dbReference type="OrthoDB" id="6730379at2759"/>
<evidence type="ECO:0000256" key="4">
    <source>
        <dbReference type="ARBA" id="ARBA00023136"/>
    </source>
</evidence>
<dbReference type="PANTHER" id="PTHR31465">
    <property type="entry name" value="PROTEIN RTA1-RELATED"/>
    <property type="match status" value="1"/>
</dbReference>